<organism evidence="1 2">
    <name type="scientific">Belliella kenyensis</name>
    <dbReference type="NCBI Taxonomy" id="1472724"/>
    <lineage>
        <taxon>Bacteria</taxon>
        <taxon>Pseudomonadati</taxon>
        <taxon>Bacteroidota</taxon>
        <taxon>Cytophagia</taxon>
        <taxon>Cytophagales</taxon>
        <taxon>Cyclobacteriaceae</taxon>
        <taxon>Belliella</taxon>
    </lineage>
</organism>
<comment type="caution">
    <text evidence="1">The sequence shown here is derived from an EMBL/GenBank/DDBJ whole genome shotgun (WGS) entry which is preliminary data.</text>
</comment>
<proteinExistence type="predicted"/>
<protein>
    <submittedName>
        <fullName evidence="1">DUF4625 domain-containing protein</fullName>
    </submittedName>
</protein>
<gene>
    <name evidence="1" type="ORF">ACFOUP_07525</name>
</gene>
<keyword evidence="2" id="KW-1185">Reference proteome</keyword>
<accession>A0ABV8EMK2</accession>
<dbReference type="Proteomes" id="UP001595766">
    <property type="component" value="Unassembled WGS sequence"/>
</dbReference>
<dbReference type="Pfam" id="PF15418">
    <property type="entry name" value="DUF4625"/>
    <property type="match status" value="1"/>
</dbReference>
<sequence>MKKNLGLLAIAGLMAFACSENEDPSALDLDAPVIGFAENRDGFRPAHNEVRASTTDHLHLRFSVTDESGIGSVLVDIHNTFDGHTHGRIQSDFEALNVKDIYSPDASNAVFRFPEGSTFLNVDGSTTDIYWDGPSSRVNGNVLAGPYDIIISAVDIYGNQTQYSDGSNYLATFFIERPYAPVVEVTNLEDGELEGEPGEALELTGRIAKGSHQLSSDIKFVWIRLAEEHDDHHHGAGHRIMDGTFYEKMWGKSTWRTNLSGPDLPNVNELRFEDILSGDNAITLPTGEDHLDLIIWVEDINGNVTQKTYEVHAH</sequence>
<dbReference type="RefSeq" id="WP_241290818.1">
    <property type="nucleotide sequence ID" value="NZ_JAKZGR010000001.1"/>
</dbReference>
<reference evidence="2" key="1">
    <citation type="journal article" date="2019" name="Int. J. Syst. Evol. Microbiol.">
        <title>The Global Catalogue of Microorganisms (GCM) 10K type strain sequencing project: providing services to taxonomists for standard genome sequencing and annotation.</title>
        <authorList>
            <consortium name="The Broad Institute Genomics Platform"/>
            <consortium name="The Broad Institute Genome Sequencing Center for Infectious Disease"/>
            <person name="Wu L."/>
            <person name="Ma J."/>
        </authorList>
    </citation>
    <scope>NUCLEOTIDE SEQUENCE [LARGE SCALE GENOMIC DNA]</scope>
    <source>
        <strain evidence="2">CECT 8551</strain>
    </source>
</reference>
<evidence type="ECO:0000313" key="2">
    <source>
        <dbReference type="Proteomes" id="UP001595766"/>
    </source>
</evidence>
<name>A0ABV8EMK2_9BACT</name>
<dbReference type="EMBL" id="JBHSAV010000023">
    <property type="protein sequence ID" value="MFC3976222.1"/>
    <property type="molecule type" value="Genomic_DNA"/>
</dbReference>
<dbReference type="PROSITE" id="PS51257">
    <property type="entry name" value="PROKAR_LIPOPROTEIN"/>
    <property type="match status" value="1"/>
</dbReference>
<evidence type="ECO:0000313" key="1">
    <source>
        <dbReference type="EMBL" id="MFC3976222.1"/>
    </source>
</evidence>
<dbReference type="InterPro" id="IPR027829">
    <property type="entry name" value="DUF4625"/>
</dbReference>